<keyword evidence="6" id="KW-1185">Reference proteome</keyword>
<evidence type="ECO:0000256" key="1">
    <source>
        <dbReference type="ARBA" id="ARBA00022860"/>
    </source>
</evidence>
<evidence type="ECO:0000313" key="4">
    <source>
        <dbReference type="EMBL" id="KRH55128.1"/>
    </source>
</evidence>
<dbReference type="GO" id="GO:0005516">
    <property type="term" value="F:calmodulin binding"/>
    <property type="evidence" value="ECO:0007669"/>
    <property type="project" value="UniProtKB-KW"/>
</dbReference>
<sequence>MSPKKWFKAIIRLRKPKEDKSKLAKVQSTPEKSNESSEEKQEDTLEEALSIPSEGLAVERTVPTRLIEDIAATRIQNAFRAFLQARRTLHHLRGAVKFEALIQDHMAREQTVTALNYIHTWSRMQDQIKARRLYMITEARIKQKRLENQLKLEAKIHELQVEWSGGSETMEEILSRLHQREEAAVKRERAMAYAYSHQWRPNCSQYLGHATYSLGKESWGWSWKERWVAARPWEIRVRFQGPMTKKTNGQPQRSKVDKKDHNYNNNNNNNNNNRKVPLSKPELSNGKENNNIPELS</sequence>
<keyword evidence="1" id="KW-0112">Calmodulin-binding</keyword>
<feature type="region of interest" description="Disordered" evidence="3">
    <location>
        <begin position="18"/>
        <end position="46"/>
    </location>
</feature>
<accession>K7KWU7</accession>
<name>K7KWU7_SOYBN</name>
<dbReference type="PaxDb" id="3847-GLYMA06G34387.1"/>
<dbReference type="AlphaFoldDB" id="K7KWU7"/>
<organism evidence="5">
    <name type="scientific">Glycine max</name>
    <name type="common">Soybean</name>
    <name type="synonym">Glycine hispida</name>
    <dbReference type="NCBI Taxonomy" id="3847"/>
    <lineage>
        <taxon>Eukaryota</taxon>
        <taxon>Viridiplantae</taxon>
        <taxon>Streptophyta</taxon>
        <taxon>Embryophyta</taxon>
        <taxon>Tracheophyta</taxon>
        <taxon>Spermatophyta</taxon>
        <taxon>Magnoliopsida</taxon>
        <taxon>eudicotyledons</taxon>
        <taxon>Gunneridae</taxon>
        <taxon>Pentapetalae</taxon>
        <taxon>rosids</taxon>
        <taxon>fabids</taxon>
        <taxon>Fabales</taxon>
        <taxon>Fabaceae</taxon>
        <taxon>Papilionoideae</taxon>
        <taxon>50 kb inversion clade</taxon>
        <taxon>NPAAA clade</taxon>
        <taxon>indigoferoid/millettioid clade</taxon>
        <taxon>Phaseoleae</taxon>
        <taxon>Glycine</taxon>
        <taxon>Glycine subgen. Soja</taxon>
    </lineage>
</organism>
<dbReference type="eggNOG" id="ENOG502QREU">
    <property type="taxonomic scope" value="Eukaryota"/>
</dbReference>
<protein>
    <recommendedName>
        <fullName evidence="7">Protein IQ-DOMAIN 1</fullName>
    </recommendedName>
</protein>
<feature type="compositionally biased region" description="Polar residues" evidence="3">
    <location>
        <begin position="286"/>
        <end position="296"/>
    </location>
</feature>
<reference evidence="4 5" key="1">
    <citation type="journal article" date="2010" name="Nature">
        <title>Genome sequence of the palaeopolyploid soybean.</title>
        <authorList>
            <person name="Schmutz J."/>
            <person name="Cannon S.B."/>
            <person name="Schlueter J."/>
            <person name="Ma J."/>
            <person name="Mitros T."/>
            <person name="Nelson W."/>
            <person name="Hyten D.L."/>
            <person name="Song Q."/>
            <person name="Thelen J.J."/>
            <person name="Cheng J."/>
            <person name="Xu D."/>
            <person name="Hellsten U."/>
            <person name="May G.D."/>
            <person name="Yu Y."/>
            <person name="Sakurai T."/>
            <person name="Umezawa T."/>
            <person name="Bhattacharyya M.K."/>
            <person name="Sandhu D."/>
            <person name="Valliyodan B."/>
            <person name="Lindquist E."/>
            <person name="Peto M."/>
            <person name="Grant D."/>
            <person name="Shu S."/>
            <person name="Goodstein D."/>
            <person name="Barry K."/>
            <person name="Futrell-Griggs M."/>
            <person name="Abernathy B."/>
            <person name="Du J."/>
            <person name="Tian Z."/>
            <person name="Zhu L."/>
            <person name="Gill N."/>
            <person name="Joshi T."/>
            <person name="Libault M."/>
            <person name="Sethuraman A."/>
            <person name="Zhang X.-C."/>
            <person name="Shinozaki K."/>
            <person name="Nguyen H.T."/>
            <person name="Wing R.A."/>
            <person name="Cregan P."/>
            <person name="Specht J."/>
            <person name="Grimwood J."/>
            <person name="Rokhsar D."/>
            <person name="Stacey G."/>
            <person name="Shoemaker R.C."/>
            <person name="Jackson S.A."/>
        </authorList>
    </citation>
    <scope>NUCLEOTIDE SEQUENCE [LARGE SCALE GENOMIC DNA]</scope>
    <source>
        <strain evidence="5">cv. Williams 82</strain>
        <tissue evidence="4">Callus</tissue>
    </source>
</reference>
<evidence type="ECO:0008006" key="7">
    <source>
        <dbReference type="Google" id="ProtNLM"/>
    </source>
</evidence>
<evidence type="ECO:0000313" key="5">
    <source>
        <dbReference type="EnsemblPlants" id="KRH55128"/>
    </source>
</evidence>
<dbReference type="PANTHER" id="PTHR32295:SF260">
    <property type="entry name" value="CALMODULIN-BINDING PROTEIN"/>
    <property type="match status" value="1"/>
</dbReference>
<feature type="compositionally biased region" description="Basic and acidic residues" evidence="3">
    <location>
        <begin position="32"/>
        <end position="43"/>
    </location>
</feature>
<reference evidence="5" key="2">
    <citation type="submission" date="2018-02" db="UniProtKB">
        <authorList>
            <consortium name="EnsemblPlants"/>
        </authorList>
    </citation>
    <scope>IDENTIFICATION</scope>
    <source>
        <strain evidence="5">Williams 82</strain>
    </source>
</reference>
<proteinExistence type="inferred from homology"/>
<dbReference type="Proteomes" id="UP000008827">
    <property type="component" value="Chromosome 6"/>
</dbReference>
<dbReference type="OrthoDB" id="1923765at2759"/>
<dbReference type="RefSeq" id="XP_006582139.1">
    <property type="nucleotide sequence ID" value="XM_006582076.4"/>
</dbReference>
<dbReference type="ExpressionAtlas" id="K7KWU7">
    <property type="expression patterns" value="baseline and differential"/>
</dbReference>
<gene>
    <name evidence="5" type="primary">LOC100810603</name>
    <name evidence="4" type="ORF">GLYMA_06G232400</name>
</gene>
<dbReference type="Gramene" id="KRH55128">
    <property type="protein sequence ID" value="KRH55128"/>
    <property type="gene ID" value="GLYMA_06G232400"/>
</dbReference>
<dbReference type="EnsemblPlants" id="KRH55128">
    <property type="protein sequence ID" value="KRH55128"/>
    <property type="gene ID" value="GLYMA_06G232400"/>
</dbReference>
<evidence type="ECO:0000256" key="3">
    <source>
        <dbReference type="SAM" id="MobiDB-lite"/>
    </source>
</evidence>
<evidence type="ECO:0000256" key="2">
    <source>
        <dbReference type="ARBA" id="ARBA00024341"/>
    </source>
</evidence>
<reference evidence="4" key="3">
    <citation type="submission" date="2018-07" db="EMBL/GenBank/DDBJ databases">
        <title>WGS assembly of Glycine max.</title>
        <authorList>
            <person name="Schmutz J."/>
            <person name="Cannon S."/>
            <person name="Schlueter J."/>
            <person name="Ma J."/>
            <person name="Mitros T."/>
            <person name="Nelson W."/>
            <person name="Hyten D."/>
            <person name="Song Q."/>
            <person name="Thelen J."/>
            <person name="Cheng J."/>
            <person name="Xu D."/>
            <person name="Hellsten U."/>
            <person name="May G."/>
            <person name="Yu Y."/>
            <person name="Sakurai T."/>
            <person name="Umezawa T."/>
            <person name="Bhattacharyya M."/>
            <person name="Sandhu D."/>
            <person name="Valliyodan B."/>
            <person name="Lindquist E."/>
            <person name="Peto M."/>
            <person name="Grant D."/>
            <person name="Shu S."/>
            <person name="Goodstein D."/>
            <person name="Barry K."/>
            <person name="Futrell-Griggs M."/>
            <person name="Abernathy B."/>
            <person name="Du J."/>
            <person name="Tian Z."/>
            <person name="Zhu L."/>
            <person name="Gill N."/>
            <person name="Joshi T."/>
            <person name="Libault M."/>
            <person name="Sethuraman A."/>
            <person name="Zhang X."/>
            <person name="Shinozaki K."/>
            <person name="Nguyen H."/>
            <person name="Wing R."/>
            <person name="Cregan P."/>
            <person name="Specht J."/>
            <person name="Grimwood J."/>
            <person name="Rokhsar D."/>
            <person name="Stacey G."/>
            <person name="Shoemaker R."/>
            <person name="Jackson S."/>
        </authorList>
    </citation>
    <scope>NUCLEOTIDE SEQUENCE</scope>
    <source>
        <tissue evidence="4">Callus</tissue>
    </source>
</reference>
<feature type="compositionally biased region" description="Low complexity" evidence="3">
    <location>
        <begin position="263"/>
        <end position="273"/>
    </location>
</feature>
<dbReference type="GeneID" id="100810603"/>
<feature type="region of interest" description="Disordered" evidence="3">
    <location>
        <begin position="240"/>
        <end position="296"/>
    </location>
</feature>
<dbReference type="EMBL" id="CM000839">
    <property type="protein sequence ID" value="KRH55128.1"/>
    <property type="molecule type" value="Genomic_DNA"/>
</dbReference>
<evidence type="ECO:0000313" key="6">
    <source>
        <dbReference type="Proteomes" id="UP000008827"/>
    </source>
</evidence>
<dbReference type="PANTHER" id="PTHR32295">
    <property type="entry name" value="IQ-DOMAIN 5-RELATED"/>
    <property type="match status" value="1"/>
</dbReference>
<comment type="similarity">
    <text evidence="2">Belongs to the IQD family.</text>
</comment>
<dbReference type="HOGENOM" id="CLU_060053_1_0_1"/>